<dbReference type="SUPFAM" id="SSF52343">
    <property type="entry name" value="Ferredoxin reductase-like, C-terminal NADP-linked domain"/>
    <property type="match status" value="1"/>
</dbReference>
<feature type="domain" description="FAD-binding FR-type" evidence="10">
    <location>
        <begin position="37"/>
        <end position="140"/>
    </location>
</feature>
<evidence type="ECO:0000256" key="4">
    <source>
        <dbReference type="ARBA" id="ARBA00022723"/>
    </source>
</evidence>
<comment type="caution">
    <text evidence="11">The sequence shown here is derived from an EMBL/GenBank/DDBJ whole genome shotgun (WGS) entry which is preliminary data.</text>
</comment>
<evidence type="ECO:0000256" key="8">
    <source>
        <dbReference type="ARBA" id="ARBA00023014"/>
    </source>
</evidence>
<protein>
    <submittedName>
        <fullName evidence="11">Ferredoxin-NADP reductase</fullName>
    </submittedName>
</protein>
<dbReference type="SUPFAM" id="SSF63380">
    <property type="entry name" value="Riboflavin synthase domain-like"/>
    <property type="match status" value="1"/>
</dbReference>
<dbReference type="InterPro" id="IPR050415">
    <property type="entry name" value="MRET"/>
</dbReference>
<dbReference type="InterPro" id="IPR008333">
    <property type="entry name" value="Cbr1-like_FAD-bd_dom"/>
</dbReference>
<keyword evidence="12" id="KW-1185">Reference proteome</keyword>
<evidence type="ECO:0000256" key="2">
    <source>
        <dbReference type="ARBA" id="ARBA00022630"/>
    </source>
</evidence>
<dbReference type="Proteomes" id="UP001240236">
    <property type="component" value="Unassembled WGS sequence"/>
</dbReference>
<evidence type="ECO:0000256" key="1">
    <source>
        <dbReference type="ARBA" id="ARBA00001974"/>
    </source>
</evidence>
<evidence type="ECO:0000313" key="11">
    <source>
        <dbReference type="EMBL" id="MDQ0365486.1"/>
    </source>
</evidence>
<sequence length="358" mass="38715">MPATRTLKSAAWRVVELVTTPLVPSDYLDEIAPLRNANILRARVEEVRPEHDRAVTLVLRPGRGWHRHRPGQYLRIGVDVDGIRLWRNYSLTSSPDRADGLVEITVTAIEGGVVSTHLVRNARHGMLLHLDPPAGEFTLPARIPEKILFVTAGSGVTPIMGMLRGGEISADTDVVVIHSARTAREALFTPELDDLAAEGRIRLIERTTSVEGRLSPAMIAALVPDWAERETWACGPNELLDELEKHWADAGAGERLHVERFRPVVFAADGQGGEVTFRKTGTTVSAPGDVPLLDAAEAAGVLMPSGCRMGICMGCVLPLREGVVRDLRDGSLIVAEEGDTIQIQTCISAAAGPCAIEH</sequence>
<evidence type="ECO:0000259" key="10">
    <source>
        <dbReference type="PROSITE" id="PS51384"/>
    </source>
</evidence>
<keyword evidence="6" id="KW-0560">Oxidoreductase</keyword>
<dbReference type="GO" id="GO:0046872">
    <property type="term" value="F:metal ion binding"/>
    <property type="evidence" value="ECO:0007669"/>
    <property type="project" value="UniProtKB-KW"/>
</dbReference>
<name>A0AAE3VXD2_9ACTN</name>
<evidence type="ECO:0000256" key="3">
    <source>
        <dbReference type="ARBA" id="ARBA00022714"/>
    </source>
</evidence>
<dbReference type="SUPFAM" id="SSF54292">
    <property type="entry name" value="2Fe-2S ferredoxin-like"/>
    <property type="match status" value="1"/>
</dbReference>
<dbReference type="GO" id="GO:0051537">
    <property type="term" value="F:2 iron, 2 sulfur cluster binding"/>
    <property type="evidence" value="ECO:0007669"/>
    <property type="project" value="UniProtKB-KW"/>
</dbReference>
<dbReference type="GO" id="GO:0016491">
    <property type="term" value="F:oxidoreductase activity"/>
    <property type="evidence" value="ECO:0007669"/>
    <property type="project" value="UniProtKB-KW"/>
</dbReference>
<dbReference type="InterPro" id="IPR017938">
    <property type="entry name" value="Riboflavin_synthase-like_b-brl"/>
</dbReference>
<keyword evidence="5" id="KW-0274">FAD</keyword>
<dbReference type="Gene3D" id="2.40.30.10">
    <property type="entry name" value="Translation factors"/>
    <property type="match status" value="1"/>
</dbReference>
<dbReference type="InterPro" id="IPR001041">
    <property type="entry name" value="2Fe-2S_ferredoxin-type"/>
</dbReference>
<dbReference type="CDD" id="cd06216">
    <property type="entry name" value="FNR_iron_sulfur_binding_2"/>
    <property type="match status" value="1"/>
</dbReference>
<dbReference type="InterPro" id="IPR039261">
    <property type="entry name" value="FNR_nucleotide-bd"/>
</dbReference>
<dbReference type="InterPro" id="IPR036010">
    <property type="entry name" value="2Fe-2S_ferredoxin-like_sf"/>
</dbReference>
<dbReference type="RefSeq" id="WP_307238089.1">
    <property type="nucleotide sequence ID" value="NZ_JAUSUZ010000001.1"/>
</dbReference>
<proteinExistence type="predicted"/>
<dbReference type="Gene3D" id="3.10.20.30">
    <property type="match status" value="1"/>
</dbReference>
<evidence type="ECO:0000256" key="7">
    <source>
        <dbReference type="ARBA" id="ARBA00023004"/>
    </source>
</evidence>
<dbReference type="PROSITE" id="PS51085">
    <property type="entry name" value="2FE2S_FER_2"/>
    <property type="match status" value="1"/>
</dbReference>
<evidence type="ECO:0000313" key="12">
    <source>
        <dbReference type="Proteomes" id="UP001240236"/>
    </source>
</evidence>
<gene>
    <name evidence="11" type="ORF">J2S42_002155</name>
</gene>
<dbReference type="Pfam" id="PF00111">
    <property type="entry name" value="Fer2"/>
    <property type="match status" value="1"/>
</dbReference>
<dbReference type="Gene3D" id="3.40.50.80">
    <property type="entry name" value="Nucleotide-binding domain of ferredoxin-NADP reductase (FNR) module"/>
    <property type="match status" value="1"/>
</dbReference>
<dbReference type="Pfam" id="PF00970">
    <property type="entry name" value="FAD_binding_6"/>
    <property type="match status" value="1"/>
</dbReference>
<dbReference type="PROSITE" id="PS51384">
    <property type="entry name" value="FAD_FR"/>
    <property type="match status" value="1"/>
</dbReference>
<keyword evidence="8" id="KW-0411">Iron-sulfur</keyword>
<dbReference type="PANTHER" id="PTHR47354">
    <property type="entry name" value="NADH OXIDOREDUCTASE HCR"/>
    <property type="match status" value="1"/>
</dbReference>
<reference evidence="11 12" key="1">
    <citation type="submission" date="2023-07" db="EMBL/GenBank/DDBJ databases">
        <title>Sequencing the genomes of 1000 actinobacteria strains.</title>
        <authorList>
            <person name="Klenk H.-P."/>
        </authorList>
    </citation>
    <scope>NUCLEOTIDE SEQUENCE [LARGE SCALE GENOMIC DNA]</scope>
    <source>
        <strain evidence="11 12">DSM 44709</strain>
    </source>
</reference>
<dbReference type="InterPro" id="IPR017927">
    <property type="entry name" value="FAD-bd_FR_type"/>
</dbReference>
<dbReference type="CDD" id="cd00207">
    <property type="entry name" value="fer2"/>
    <property type="match status" value="1"/>
</dbReference>
<keyword evidence="2" id="KW-0285">Flavoprotein</keyword>
<comment type="cofactor">
    <cofactor evidence="1">
        <name>FAD</name>
        <dbReference type="ChEBI" id="CHEBI:57692"/>
    </cofactor>
</comment>
<feature type="domain" description="2Fe-2S ferredoxin-type" evidence="9">
    <location>
        <begin position="273"/>
        <end position="358"/>
    </location>
</feature>
<keyword evidence="3" id="KW-0001">2Fe-2S</keyword>
<keyword evidence="7" id="KW-0408">Iron</keyword>
<dbReference type="AlphaFoldDB" id="A0AAE3VXD2"/>
<dbReference type="EMBL" id="JAUSUZ010000001">
    <property type="protein sequence ID" value="MDQ0365486.1"/>
    <property type="molecule type" value="Genomic_DNA"/>
</dbReference>
<evidence type="ECO:0000256" key="5">
    <source>
        <dbReference type="ARBA" id="ARBA00022827"/>
    </source>
</evidence>
<evidence type="ECO:0000259" key="9">
    <source>
        <dbReference type="PROSITE" id="PS51085"/>
    </source>
</evidence>
<evidence type="ECO:0000256" key="6">
    <source>
        <dbReference type="ARBA" id="ARBA00023002"/>
    </source>
</evidence>
<dbReference type="PANTHER" id="PTHR47354:SF6">
    <property type="entry name" value="NADH OXIDOREDUCTASE HCR"/>
    <property type="match status" value="1"/>
</dbReference>
<organism evidence="11 12">
    <name type="scientific">Catenuloplanes indicus</name>
    <dbReference type="NCBI Taxonomy" id="137267"/>
    <lineage>
        <taxon>Bacteria</taxon>
        <taxon>Bacillati</taxon>
        <taxon>Actinomycetota</taxon>
        <taxon>Actinomycetes</taxon>
        <taxon>Micromonosporales</taxon>
        <taxon>Micromonosporaceae</taxon>
        <taxon>Catenuloplanes</taxon>
    </lineage>
</organism>
<dbReference type="InterPro" id="IPR012675">
    <property type="entry name" value="Beta-grasp_dom_sf"/>
</dbReference>
<keyword evidence="4" id="KW-0479">Metal-binding</keyword>
<accession>A0AAE3VXD2</accession>